<dbReference type="AlphaFoldDB" id="A0A2P2QFP1"/>
<accession>A0A2P2QFP1</accession>
<proteinExistence type="predicted"/>
<reference evidence="1" key="1">
    <citation type="submission" date="2018-02" db="EMBL/GenBank/DDBJ databases">
        <title>Rhizophora mucronata_Transcriptome.</title>
        <authorList>
            <person name="Meera S.P."/>
            <person name="Sreeshan A."/>
            <person name="Augustine A."/>
        </authorList>
    </citation>
    <scope>NUCLEOTIDE SEQUENCE</scope>
    <source>
        <tissue evidence="1">Leaf</tissue>
    </source>
</reference>
<protein>
    <submittedName>
        <fullName evidence="1">Uncharacterized protein</fullName>
    </submittedName>
</protein>
<sequence length="39" mass="4376">MKTSLDTTLLGLKMSNCTFRWNSVIVAYLSISSTIHSQK</sequence>
<dbReference type="EMBL" id="GGEC01085376">
    <property type="protein sequence ID" value="MBX65860.1"/>
    <property type="molecule type" value="Transcribed_RNA"/>
</dbReference>
<evidence type="ECO:0000313" key="1">
    <source>
        <dbReference type="EMBL" id="MBX65860.1"/>
    </source>
</evidence>
<organism evidence="1">
    <name type="scientific">Rhizophora mucronata</name>
    <name type="common">Asiatic mangrove</name>
    <dbReference type="NCBI Taxonomy" id="61149"/>
    <lineage>
        <taxon>Eukaryota</taxon>
        <taxon>Viridiplantae</taxon>
        <taxon>Streptophyta</taxon>
        <taxon>Embryophyta</taxon>
        <taxon>Tracheophyta</taxon>
        <taxon>Spermatophyta</taxon>
        <taxon>Magnoliopsida</taxon>
        <taxon>eudicotyledons</taxon>
        <taxon>Gunneridae</taxon>
        <taxon>Pentapetalae</taxon>
        <taxon>rosids</taxon>
        <taxon>fabids</taxon>
        <taxon>Malpighiales</taxon>
        <taxon>Rhizophoraceae</taxon>
        <taxon>Rhizophora</taxon>
    </lineage>
</organism>
<name>A0A2P2QFP1_RHIMU</name>